<feature type="chain" id="PRO_5041228202" evidence="1">
    <location>
        <begin position="17"/>
        <end position="57"/>
    </location>
</feature>
<dbReference type="EMBL" id="JAHRHJ020000002">
    <property type="protein sequence ID" value="KAH9324134.1"/>
    <property type="molecule type" value="Genomic_DNA"/>
</dbReference>
<protein>
    <submittedName>
        <fullName evidence="2">Uncharacterized protein</fullName>
    </submittedName>
</protein>
<evidence type="ECO:0000313" key="2">
    <source>
        <dbReference type="EMBL" id="KAH9324134.1"/>
    </source>
</evidence>
<feature type="non-terminal residue" evidence="2">
    <location>
        <position position="1"/>
    </location>
</feature>
<sequence length="57" mass="6030">CFLLSMPLAIMQLVNAPATSLATPAATTKVAQATTANTEDPGIDDDLQARLDNLRKM</sequence>
<comment type="caution">
    <text evidence="2">The sequence shown here is derived from an EMBL/GenBank/DDBJ whole genome shotgun (WGS) entry which is preliminary data.</text>
</comment>
<organism evidence="2 3">
    <name type="scientific">Taxus chinensis</name>
    <name type="common">Chinese yew</name>
    <name type="synonym">Taxus wallichiana var. chinensis</name>
    <dbReference type="NCBI Taxonomy" id="29808"/>
    <lineage>
        <taxon>Eukaryota</taxon>
        <taxon>Viridiplantae</taxon>
        <taxon>Streptophyta</taxon>
        <taxon>Embryophyta</taxon>
        <taxon>Tracheophyta</taxon>
        <taxon>Spermatophyta</taxon>
        <taxon>Pinopsida</taxon>
        <taxon>Pinidae</taxon>
        <taxon>Conifers II</taxon>
        <taxon>Cupressales</taxon>
        <taxon>Taxaceae</taxon>
        <taxon>Taxus</taxon>
    </lineage>
</organism>
<dbReference type="Proteomes" id="UP000824469">
    <property type="component" value="Unassembled WGS sequence"/>
</dbReference>
<dbReference type="AlphaFoldDB" id="A0AA38GLI2"/>
<proteinExistence type="predicted"/>
<keyword evidence="3" id="KW-1185">Reference proteome</keyword>
<evidence type="ECO:0000256" key="1">
    <source>
        <dbReference type="SAM" id="SignalP"/>
    </source>
</evidence>
<keyword evidence="1" id="KW-0732">Signal</keyword>
<feature type="signal peptide" evidence="1">
    <location>
        <begin position="1"/>
        <end position="16"/>
    </location>
</feature>
<name>A0AA38GLI2_TAXCH</name>
<reference evidence="2 3" key="1">
    <citation type="journal article" date="2021" name="Nat. Plants">
        <title>The Taxus genome provides insights into paclitaxel biosynthesis.</title>
        <authorList>
            <person name="Xiong X."/>
            <person name="Gou J."/>
            <person name="Liao Q."/>
            <person name="Li Y."/>
            <person name="Zhou Q."/>
            <person name="Bi G."/>
            <person name="Li C."/>
            <person name="Du R."/>
            <person name="Wang X."/>
            <person name="Sun T."/>
            <person name="Guo L."/>
            <person name="Liang H."/>
            <person name="Lu P."/>
            <person name="Wu Y."/>
            <person name="Zhang Z."/>
            <person name="Ro D.K."/>
            <person name="Shang Y."/>
            <person name="Huang S."/>
            <person name="Yan J."/>
        </authorList>
    </citation>
    <scope>NUCLEOTIDE SEQUENCE [LARGE SCALE GENOMIC DNA]</scope>
    <source>
        <strain evidence="2">Ta-2019</strain>
    </source>
</reference>
<accession>A0AA38GLI2</accession>
<gene>
    <name evidence="2" type="ORF">KI387_004312</name>
</gene>
<evidence type="ECO:0000313" key="3">
    <source>
        <dbReference type="Proteomes" id="UP000824469"/>
    </source>
</evidence>